<dbReference type="PANTHER" id="PTHR43459">
    <property type="entry name" value="ENOYL-COA HYDRATASE"/>
    <property type="match status" value="1"/>
</dbReference>
<dbReference type="EMBL" id="VMHE01000020">
    <property type="protein sequence ID" value="TSJ62429.1"/>
    <property type="molecule type" value="Genomic_DNA"/>
</dbReference>
<comment type="caution">
    <text evidence="2">The sequence shown here is derived from an EMBL/GenBank/DDBJ whole genome shotgun (WGS) entry which is preliminary data.</text>
</comment>
<dbReference type="EC" id="4.2.1.17" evidence="2"/>
<organism evidence="2 3">
    <name type="scientific">Allobacillus salarius</name>
    <dbReference type="NCBI Taxonomy" id="1955272"/>
    <lineage>
        <taxon>Bacteria</taxon>
        <taxon>Bacillati</taxon>
        <taxon>Bacillota</taxon>
        <taxon>Bacilli</taxon>
        <taxon>Bacillales</taxon>
        <taxon>Bacillaceae</taxon>
        <taxon>Allobacillus</taxon>
    </lineage>
</organism>
<gene>
    <name evidence="2" type="ORF">FPQ13_10110</name>
</gene>
<name>A0A556PDH0_9BACI</name>
<evidence type="ECO:0000313" key="3">
    <source>
        <dbReference type="Proteomes" id="UP000316425"/>
    </source>
</evidence>
<dbReference type="PANTHER" id="PTHR43459:SF1">
    <property type="entry name" value="EG:BACN32G11.4 PROTEIN"/>
    <property type="match status" value="1"/>
</dbReference>
<keyword evidence="3" id="KW-1185">Reference proteome</keyword>
<dbReference type="CDD" id="cd06558">
    <property type="entry name" value="crotonase-like"/>
    <property type="match status" value="1"/>
</dbReference>
<sequence length="256" mass="28592">MSNRVTVQYEGKVAKITLNRPDKMNSMNQEMLEEMAEKMEEVSQSEAQIVVLSGEGRAFSAGGDINMMLENDDPNEFKKIMDTIEKAVKSFYSMPKITISKLNGATAGLGLSLALAADYVIAQKEAKIAMNFIGIGLIPDGGGHFFMEQRLGTHLAKQMIWEGKMMQAEEAAKLGLVDFATENVEEATQKYVGKLQHAPLRAMIQTKTIYHKENLKKLESYFAGEAEGQVAMRQTKDHQEGIKAFMEKRKPEFRGE</sequence>
<dbReference type="Gene3D" id="3.90.226.10">
    <property type="entry name" value="2-enoyl-CoA Hydratase, Chain A, domain 1"/>
    <property type="match status" value="1"/>
</dbReference>
<dbReference type="OrthoDB" id="9775794at2"/>
<dbReference type="InterPro" id="IPR014748">
    <property type="entry name" value="Enoyl-CoA_hydra_C"/>
</dbReference>
<evidence type="ECO:0000313" key="2">
    <source>
        <dbReference type="EMBL" id="TSJ62429.1"/>
    </source>
</evidence>
<proteinExistence type="inferred from homology"/>
<reference evidence="2 3" key="1">
    <citation type="submission" date="2019-07" db="EMBL/GenBank/DDBJ databases">
        <title>Allobacillus sp. nov. SKP isolated from shrimp paste of Euphausiacea.</title>
        <authorList>
            <person name="Kanchanasin P."/>
            <person name="Tanasupawat S."/>
            <person name="Shi W."/>
            <person name="Wu L."/>
            <person name="Ma J."/>
        </authorList>
    </citation>
    <scope>NUCLEOTIDE SEQUENCE [LARGE SCALE GENOMIC DNA]</scope>
    <source>
        <strain evidence="2 3">SKP4-8</strain>
    </source>
</reference>
<dbReference type="AlphaFoldDB" id="A0A556PDH0"/>
<dbReference type="Pfam" id="PF00378">
    <property type="entry name" value="ECH_1"/>
    <property type="match status" value="1"/>
</dbReference>
<keyword evidence="2" id="KW-0456">Lyase</keyword>
<dbReference type="RefSeq" id="WP_144089210.1">
    <property type="nucleotide sequence ID" value="NZ_VMHE01000020.1"/>
</dbReference>
<dbReference type="Gene3D" id="1.10.12.10">
    <property type="entry name" value="Lyase 2-enoyl-coa Hydratase, Chain A, domain 2"/>
    <property type="match status" value="1"/>
</dbReference>
<dbReference type="Proteomes" id="UP000316425">
    <property type="component" value="Unassembled WGS sequence"/>
</dbReference>
<dbReference type="GO" id="GO:0004300">
    <property type="term" value="F:enoyl-CoA hydratase activity"/>
    <property type="evidence" value="ECO:0007669"/>
    <property type="project" value="UniProtKB-EC"/>
</dbReference>
<accession>A0A556PDH0</accession>
<dbReference type="InterPro" id="IPR001753">
    <property type="entry name" value="Enoyl-CoA_hydra/iso"/>
</dbReference>
<comment type="similarity">
    <text evidence="1">Belongs to the enoyl-CoA hydratase/isomerase family.</text>
</comment>
<dbReference type="InterPro" id="IPR029045">
    <property type="entry name" value="ClpP/crotonase-like_dom_sf"/>
</dbReference>
<dbReference type="SUPFAM" id="SSF52096">
    <property type="entry name" value="ClpP/crotonase"/>
    <property type="match status" value="1"/>
</dbReference>
<protein>
    <submittedName>
        <fullName evidence="2">Enoyl-CoA hydratase</fullName>
        <ecNumber evidence="2">4.2.1.17</ecNumber>
    </submittedName>
</protein>
<evidence type="ECO:0000256" key="1">
    <source>
        <dbReference type="ARBA" id="ARBA00005254"/>
    </source>
</evidence>
<dbReference type="NCBIfam" id="NF005804">
    <property type="entry name" value="PRK07659.1"/>
    <property type="match status" value="1"/>
</dbReference>